<name>A0A1Y1V500_9FUNG</name>
<evidence type="ECO:0000313" key="3">
    <source>
        <dbReference type="Proteomes" id="UP000193719"/>
    </source>
</evidence>
<feature type="compositionally biased region" description="Polar residues" evidence="1">
    <location>
        <begin position="110"/>
        <end position="156"/>
    </location>
</feature>
<dbReference type="STRING" id="1754191.A0A1Y1V500"/>
<feature type="region of interest" description="Disordered" evidence="1">
    <location>
        <begin position="79"/>
        <end position="156"/>
    </location>
</feature>
<feature type="non-terminal residue" evidence="2">
    <location>
        <position position="1"/>
    </location>
</feature>
<organism evidence="2 3">
    <name type="scientific">Piromyces finnis</name>
    <dbReference type="NCBI Taxonomy" id="1754191"/>
    <lineage>
        <taxon>Eukaryota</taxon>
        <taxon>Fungi</taxon>
        <taxon>Fungi incertae sedis</taxon>
        <taxon>Chytridiomycota</taxon>
        <taxon>Chytridiomycota incertae sedis</taxon>
        <taxon>Neocallimastigomycetes</taxon>
        <taxon>Neocallimastigales</taxon>
        <taxon>Neocallimastigaceae</taxon>
        <taxon>Piromyces</taxon>
    </lineage>
</organism>
<protein>
    <submittedName>
        <fullName evidence="2">Uncharacterized protein</fullName>
    </submittedName>
</protein>
<dbReference type="Proteomes" id="UP000193719">
    <property type="component" value="Unassembled WGS sequence"/>
</dbReference>
<reference evidence="2 3" key="2">
    <citation type="submission" date="2016-08" db="EMBL/GenBank/DDBJ databases">
        <title>Pervasive Adenine N6-methylation of Active Genes in Fungi.</title>
        <authorList>
            <consortium name="DOE Joint Genome Institute"/>
            <person name="Mondo S.J."/>
            <person name="Dannebaum R.O."/>
            <person name="Kuo R.C."/>
            <person name="Labutti K."/>
            <person name="Haridas S."/>
            <person name="Kuo A."/>
            <person name="Salamov A."/>
            <person name="Ahrendt S.R."/>
            <person name="Lipzen A."/>
            <person name="Sullivan W."/>
            <person name="Andreopoulos W.B."/>
            <person name="Clum A."/>
            <person name="Lindquist E."/>
            <person name="Daum C."/>
            <person name="Ramamoorthy G.K."/>
            <person name="Gryganskyi A."/>
            <person name="Culley D."/>
            <person name="Magnuson J.K."/>
            <person name="James T.Y."/>
            <person name="O'Malley M.A."/>
            <person name="Stajich J.E."/>
            <person name="Spatafora J.W."/>
            <person name="Visel A."/>
            <person name="Grigoriev I.V."/>
        </authorList>
    </citation>
    <scope>NUCLEOTIDE SEQUENCE [LARGE SCALE GENOMIC DNA]</scope>
    <source>
        <strain evidence="3">finn</strain>
    </source>
</reference>
<feature type="region of interest" description="Disordered" evidence="1">
    <location>
        <begin position="1"/>
        <end position="57"/>
    </location>
</feature>
<evidence type="ECO:0000256" key="1">
    <source>
        <dbReference type="SAM" id="MobiDB-lite"/>
    </source>
</evidence>
<reference evidence="2 3" key="1">
    <citation type="submission" date="2016-08" db="EMBL/GenBank/DDBJ databases">
        <title>Genomes of anaerobic fungi encode conserved fungal cellulosomes for biomass hydrolysis.</title>
        <authorList>
            <consortium name="DOE Joint Genome Institute"/>
            <person name="Haitjema C.H."/>
            <person name="Gilmore S.P."/>
            <person name="Henske J.K."/>
            <person name="Solomon K.V."/>
            <person name="De Groot R."/>
            <person name="Kuo A."/>
            <person name="Mondo S.J."/>
            <person name="Salamov A.A."/>
            <person name="Labutti K."/>
            <person name="Zhao Z."/>
            <person name="Chiniquy J."/>
            <person name="Barry K."/>
            <person name="Brewer H.M."/>
            <person name="Purvine S.O."/>
            <person name="Wright A.T."/>
            <person name="Boxma B."/>
            <person name="Van Alen T."/>
            <person name="Hackstein J.H."/>
            <person name="Baker S.E."/>
            <person name="Grigoriev I.V."/>
            <person name="O'Malley M.A."/>
        </authorList>
    </citation>
    <scope>NUCLEOTIDE SEQUENCE [LARGE SCALE GENOMIC DNA]</scope>
    <source>
        <strain evidence="3">finn</strain>
    </source>
</reference>
<dbReference type="EMBL" id="MCFH01000031">
    <property type="protein sequence ID" value="ORX47387.1"/>
    <property type="molecule type" value="Genomic_DNA"/>
</dbReference>
<dbReference type="AlphaFoldDB" id="A0A1Y1V500"/>
<feature type="region of interest" description="Disordered" evidence="1">
    <location>
        <begin position="230"/>
        <end position="257"/>
    </location>
</feature>
<comment type="caution">
    <text evidence="2">The sequence shown here is derived from an EMBL/GenBank/DDBJ whole genome shotgun (WGS) entry which is preliminary data.</text>
</comment>
<feature type="compositionally biased region" description="Low complexity" evidence="1">
    <location>
        <begin position="86"/>
        <end position="105"/>
    </location>
</feature>
<accession>A0A1Y1V500</accession>
<sequence>LLNKGNNPGEESDDSSDKLNSPHNPNQIGITTQTPAPLQCHPGASNINHNNNQTNQTHLITPTSAIPLSIPITSQFPNINQGSSTIPGNMNINNGHNINGNAPNGVHRLTVNTSHPGPNQNLLSSGNNSAHHPQSSQIGPISGQLNNQLGSSDVTNPSVDGHRFGRIPSEFDNYVSRIGLGTPHYSMNPMMHSQAAPASQWMVQGGGVQGIGLSPMDMIPISGKYDANSPISPPQGPQYEQSPIQFDHTAADTFQRV</sequence>
<gene>
    <name evidence="2" type="ORF">BCR36DRAFT_295689</name>
</gene>
<feature type="compositionally biased region" description="Polar residues" evidence="1">
    <location>
        <begin position="18"/>
        <end position="36"/>
    </location>
</feature>
<feature type="compositionally biased region" description="Low complexity" evidence="1">
    <location>
        <begin position="48"/>
        <end position="57"/>
    </location>
</feature>
<keyword evidence="3" id="KW-1185">Reference proteome</keyword>
<proteinExistence type="predicted"/>
<dbReference type="OrthoDB" id="2135576at2759"/>
<evidence type="ECO:0000313" key="2">
    <source>
        <dbReference type="EMBL" id="ORX47387.1"/>
    </source>
</evidence>